<comment type="caution">
    <text evidence="4">The sequence shown here is derived from an EMBL/GenBank/DDBJ whole genome shotgun (WGS) entry which is preliminary data.</text>
</comment>
<dbReference type="PANTHER" id="PTHR43695">
    <property type="entry name" value="PUTATIVE (AFU_ORTHOLOGUE AFUA_2G17250)-RELATED"/>
    <property type="match status" value="1"/>
</dbReference>
<evidence type="ECO:0000256" key="2">
    <source>
        <dbReference type="ARBA" id="ARBA00022801"/>
    </source>
</evidence>
<dbReference type="Pfam" id="PF00657">
    <property type="entry name" value="Lipase_GDSL"/>
    <property type="match status" value="1"/>
</dbReference>
<proteinExistence type="inferred from homology"/>
<dbReference type="EMBL" id="JBJHQH010000002">
    <property type="protein sequence ID" value="MFK9090677.1"/>
    <property type="molecule type" value="Genomic_DNA"/>
</dbReference>
<dbReference type="Proteomes" id="UP001623041">
    <property type="component" value="Unassembled WGS sequence"/>
</dbReference>
<dbReference type="RefSeq" id="WP_406579356.1">
    <property type="nucleotide sequence ID" value="NZ_JBJHQH010000002.1"/>
</dbReference>
<dbReference type="CDD" id="cd01821">
    <property type="entry name" value="Rhamnogalacturan_acetylesterase_like"/>
    <property type="match status" value="1"/>
</dbReference>
<keyword evidence="3" id="KW-0812">Transmembrane</keyword>
<dbReference type="Gene3D" id="3.40.50.1110">
    <property type="entry name" value="SGNH hydrolase"/>
    <property type="match status" value="1"/>
</dbReference>
<dbReference type="InterPro" id="IPR001087">
    <property type="entry name" value="GDSL"/>
</dbReference>
<keyword evidence="2" id="KW-0378">Hydrolase</keyword>
<evidence type="ECO:0000313" key="5">
    <source>
        <dbReference type="Proteomes" id="UP001623041"/>
    </source>
</evidence>
<evidence type="ECO:0000256" key="3">
    <source>
        <dbReference type="SAM" id="Phobius"/>
    </source>
</evidence>
<comment type="similarity">
    <text evidence="1">Belongs to the 'GDSL' lipolytic enzyme family.</text>
</comment>
<protein>
    <submittedName>
        <fullName evidence="4">Rhamnogalacturonan acetylesterase</fullName>
    </submittedName>
</protein>
<keyword evidence="3" id="KW-1133">Transmembrane helix</keyword>
<dbReference type="PANTHER" id="PTHR43695:SF1">
    <property type="entry name" value="RHAMNOGALACTURONAN ACETYLESTERASE"/>
    <property type="match status" value="1"/>
</dbReference>
<name>A0ABW8RB53_9BACI</name>
<gene>
    <name evidence="4" type="ORF">ACJEBI_04165</name>
</gene>
<evidence type="ECO:0000313" key="4">
    <source>
        <dbReference type="EMBL" id="MFK9090677.1"/>
    </source>
</evidence>
<sequence length="269" mass="30538">MGKKVSQKILLLGMSIITAGFVIYNGFYPSKASSKDMKSQRLTIYLAGDSTVSNYPTTLSPRSGWGQELAKRFDEKIMVINLAKRGRSSKSFINEGRLDRILTDIKKGDYFFIQFGHNDEKIEDPKRYTNPATTYKSYLKQYIEGAREKGAIPILVTPVERMRFTAEGIALETHGLYPKAMKELGREENVPVIDLSVKSKELYQQLGTDRTKKLFMWLNEGEYPHYPNGAMDSTHFQENGAEVIADLVIEGIEEQKLPLQEHVLKDFGP</sequence>
<organism evidence="4 5">
    <name type="scientific">Bacillus salipaludis</name>
    <dbReference type="NCBI Taxonomy" id="2547811"/>
    <lineage>
        <taxon>Bacteria</taxon>
        <taxon>Bacillati</taxon>
        <taxon>Bacillota</taxon>
        <taxon>Bacilli</taxon>
        <taxon>Bacillales</taxon>
        <taxon>Bacillaceae</taxon>
        <taxon>Bacillus</taxon>
    </lineage>
</organism>
<keyword evidence="3" id="KW-0472">Membrane</keyword>
<accession>A0ABW8RB53</accession>
<reference evidence="4 5" key="1">
    <citation type="submission" date="2024-11" db="EMBL/GenBank/DDBJ databases">
        <authorList>
            <person name="Lucas J.A."/>
        </authorList>
    </citation>
    <scope>NUCLEOTIDE SEQUENCE [LARGE SCALE GENOMIC DNA]</scope>
    <source>
        <strain evidence="4 5">Z 5.4</strain>
    </source>
</reference>
<dbReference type="SUPFAM" id="SSF52266">
    <property type="entry name" value="SGNH hydrolase"/>
    <property type="match status" value="1"/>
</dbReference>
<keyword evidence="5" id="KW-1185">Reference proteome</keyword>
<dbReference type="InterPro" id="IPR036514">
    <property type="entry name" value="SGNH_hydro_sf"/>
</dbReference>
<feature type="transmembrane region" description="Helical" evidence="3">
    <location>
        <begin position="9"/>
        <end position="28"/>
    </location>
</feature>
<dbReference type="InterPro" id="IPR037459">
    <property type="entry name" value="RhgT-like"/>
</dbReference>
<evidence type="ECO:0000256" key="1">
    <source>
        <dbReference type="ARBA" id="ARBA00008668"/>
    </source>
</evidence>